<dbReference type="RefSeq" id="WP_131572932.1">
    <property type="nucleotide sequence ID" value="NZ_CBCSAJ010000004.1"/>
</dbReference>
<name>A0ABW4DY50_9RHOB</name>
<evidence type="ECO:0000313" key="1">
    <source>
        <dbReference type="EMBL" id="MFD1481628.1"/>
    </source>
</evidence>
<accession>A0ABW4DY50</accession>
<dbReference type="Pfam" id="PF13384">
    <property type="entry name" value="HTH_23"/>
    <property type="match status" value="1"/>
</dbReference>
<evidence type="ECO:0000313" key="2">
    <source>
        <dbReference type="Proteomes" id="UP001597302"/>
    </source>
</evidence>
<keyword evidence="2" id="KW-1185">Reference proteome</keyword>
<comment type="caution">
    <text evidence="1">The sequence shown here is derived from an EMBL/GenBank/DDBJ whole genome shotgun (WGS) entry which is preliminary data.</text>
</comment>
<gene>
    <name evidence="1" type="ORF">ACFQ5P_10000</name>
</gene>
<dbReference type="Proteomes" id="UP001597302">
    <property type="component" value="Unassembled WGS sequence"/>
</dbReference>
<organism evidence="1 2">
    <name type="scientific">Paracoccus nototheniae</name>
    <dbReference type="NCBI Taxonomy" id="2489002"/>
    <lineage>
        <taxon>Bacteria</taxon>
        <taxon>Pseudomonadati</taxon>
        <taxon>Pseudomonadota</taxon>
        <taxon>Alphaproteobacteria</taxon>
        <taxon>Rhodobacterales</taxon>
        <taxon>Paracoccaceae</taxon>
        <taxon>Paracoccus</taxon>
    </lineage>
</organism>
<sequence length="69" mass="7868">MTPEKERRRDRLELGAVRLRAAKVPFDKIASQLGISRSRVNQITSTVKNADIAESGEPRERVIQSYWGE</sequence>
<protein>
    <submittedName>
        <fullName evidence="1">Helix-turn-helix domain-containing protein</fullName>
    </submittedName>
</protein>
<reference evidence="2" key="1">
    <citation type="journal article" date="2019" name="Int. J. Syst. Evol. Microbiol.">
        <title>The Global Catalogue of Microorganisms (GCM) 10K type strain sequencing project: providing services to taxonomists for standard genome sequencing and annotation.</title>
        <authorList>
            <consortium name="The Broad Institute Genomics Platform"/>
            <consortium name="The Broad Institute Genome Sequencing Center for Infectious Disease"/>
            <person name="Wu L."/>
            <person name="Ma J."/>
        </authorList>
    </citation>
    <scope>NUCLEOTIDE SEQUENCE [LARGE SCALE GENOMIC DNA]</scope>
    <source>
        <strain evidence="2">CCM 8875</strain>
    </source>
</reference>
<proteinExistence type="predicted"/>
<dbReference type="EMBL" id="JBHTOQ010000022">
    <property type="protein sequence ID" value="MFD1481628.1"/>
    <property type="molecule type" value="Genomic_DNA"/>
</dbReference>